<gene>
    <name evidence="1" type="ORF">K488DRAFT_70858</name>
</gene>
<sequence>MSPQSFDQFLDLFYNPDVYGDILGNEVLGVGGGVGAPYRATFTGQSSSSSSYRQLDSPPVPSSTRHGPVTSVSEFTAVQASPAIVSSVVCPPPAVVKDFPTTDFSNKYFADIGTQAPLYQDPFADLVSYSSSLLTEHPSTSALDIGSLHYGSAPQGTFNGELEQSPAALFPKTQHGHAIESDNLDDLWEYCFNGANSAAPMQRTPCWTPGSSVVEPARVVLEAPRFLAHSPRDKQHNFEHIDLPPATAQIPTPNLTPEQLNFPPVSGSAPASLYHAGGFSMGPVQYETGMMFPTDYRGSVGPVGWAPETETQLTQQAKSTETVDREYSPPAYPPPNFNPLVIGSAATGRPDALPFIGYRGPTEYPLRTQKSHSQRRAAKRPAKRTSSPVTPVRLVAPDRHFQQAHLYPLDPSIHSHACLAGSIPASTSKRRREDDESAGPSKRSRLSRAMPAPASSLHPSLARRTSTSTLSRRPRSSAYDSQHAAGPSNITPPTPGPSAAPAAPDVQFPTIMIGERLRFICPAEYAKKISDQQPSNAEEGSPRDLTGYLVELRDAVEHEFKRPNKGFDALFLCSVGNCNSALRDYERALFHIAAHVHKEKARAASMQKMRTEDGNLEDGRAESAHAGVQEASTAIAAEGEGRKRQVSHQS</sequence>
<name>A0ACB8QKH5_9AGAM</name>
<dbReference type="EMBL" id="MU273555">
    <property type="protein sequence ID" value="KAI0032157.1"/>
    <property type="molecule type" value="Genomic_DNA"/>
</dbReference>
<evidence type="ECO:0000313" key="2">
    <source>
        <dbReference type="Proteomes" id="UP000814128"/>
    </source>
</evidence>
<accession>A0ACB8QKH5</accession>
<evidence type="ECO:0000313" key="1">
    <source>
        <dbReference type="EMBL" id="KAI0032157.1"/>
    </source>
</evidence>
<dbReference type="Proteomes" id="UP000814128">
    <property type="component" value="Unassembled WGS sequence"/>
</dbReference>
<proteinExistence type="predicted"/>
<protein>
    <submittedName>
        <fullName evidence="1">Uncharacterized protein</fullName>
    </submittedName>
</protein>
<organism evidence="1 2">
    <name type="scientific">Vararia minispora EC-137</name>
    <dbReference type="NCBI Taxonomy" id="1314806"/>
    <lineage>
        <taxon>Eukaryota</taxon>
        <taxon>Fungi</taxon>
        <taxon>Dikarya</taxon>
        <taxon>Basidiomycota</taxon>
        <taxon>Agaricomycotina</taxon>
        <taxon>Agaricomycetes</taxon>
        <taxon>Russulales</taxon>
        <taxon>Lachnocladiaceae</taxon>
        <taxon>Vararia</taxon>
    </lineage>
</organism>
<keyword evidence="2" id="KW-1185">Reference proteome</keyword>
<reference evidence="1" key="2">
    <citation type="journal article" date="2022" name="New Phytol.">
        <title>Evolutionary transition to the ectomycorrhizal habit in the genomes of a hyperdiverse lineage of mushroom-forming fungi.</title>
        <authorList>
            <person name="Looney B."/>
            <person name="Miyauchi S."/>
            <person name="Morin E."/>
            <person name="Drula E."/>
            <person name="Courty P.E."/>
            <person name="Kohler A."/>
            <person name="Kuo A."/>
            <person name="LaButti K."/>
            <person name="Pangilinan J."/>
            <person name="Lipzen A."/>
            <person name="Riley R."/>
            <person name="Andreopoulos W."/>
            <person name="He G."/>
            <person name="Johnson J."/>
            <person name="Nolan M."/>
            <person name="Tritt A."/>
            <person name="Barry K.W."/>
            <person name="Grigoriev I.V."/>
            <person name="Nagy L.G."/>
            <person name="Hibbett D."/>
            <person name="Henrissat B."/>
            <person name="Matheny P.B."/>
            <person name="Labbe J."/>
            <person name="Martin F.M."/>
        </authorList>
    </citation>
    <scope>NUCLEOTIDE SEQUENCE</scope>
    <source>
        <strain evidence="1">EC-137</strain>
    </source>
</reference>
<reference evidence="1" key="1">
    <citation type="submission" date="2021-02" db="EMBL/GenBank/DDBJ databases">
        <authorList>
            <consortium name="DOE Joint Genome Institute"/>
            <person name="Ahrendt S."/>
            <person name="Looney B.P."/>
            <person name="Miyauchi S."/>
            <person name="Morin E."/>
            <person name="Drula E."/>
            <person name="Courty P.E."/>
            <person name="Chicoki N."/>
            <person name="Fauchery L."/>
            <person name="Kohler A."/>
            <person name="Kuo A."/>
            <person name="Labutti K."/>
            <person name="Pangilinan J."/>
            <person name="Lipzen A."/>
            <person name="Riley R."/>
            <person name="Andreopoulos W."/>
            <person name="He G."/>
            <person name="Johnson J."/>
            <person name="Barry K.W."/>
            <person name="Grigoriev I.V."/>
            <person name="Nagy L."/>
            <person name="Hibbett D."/>
            <person name="Henrissat B."/>
            <person name="Matheny P.B."/>
            <person name="Labbe J."/>
            <person name="Martin F."/>
        </authorList>
    </citation>
    <scope>NUCLEOTIDE SEQUENCE</scope>
    <source>
        <strain evidence="1">EC-137</strain>
    </source>
</reference>
<comment type="caution">
    <text evidence="1">The sequence shown here is derived from an EMBL/GenBank/DDBJ whole genome shotgun (WGS) entry which is preliminary data.</text>
</comment>